<dbReference type="InterPro" id="IPR027417">
    <property type="entry name" value="P-loop_NTPase"/>
</dbReference>
<evidence type="ECO:0000313" key="2">
    <source>
        <dbReference type="Proteomes" id="UP000594261"/>
    </source>
</evidence>
<dbReference type="Proteomes" id="UP000594261">
    <property type="component" value="Chromosome 11"/>
</dbReference>
<dbReference type="InterPro" id="IPR044217">
    <property type="entry name" value="CLPT1/2"/>
</dbReference>
<keyword evidence="2" id="KW-1185">Reference proteome</keyword>
<dbReference type="Gramene" id="QL11p028279:mrna">
    <property type="protein sequence ID" value="QL11p028279:mrna"/>
    <property type="gene ID" value="QL11p028279"/>
</dbReference>
<proteinExistence type="predicted"/>
<dbReference type="InParanoid" id="A0A7N2MZU5"/>
<reference evidence="1 2" key="1">
    <citation type="journal article" date="2016" name="G3 (Bethesda)">
        <title>First Draft Assembly and Annotation of the Genome of a California Endemic Oak Quercus lobata Nee (Fagaceae).</title>
        <authorList>
            <person name="Sork V.L."/>
            <person name="Fitz-Gibbon S.T."/>
            <person name="Puiu D."/>
            <person name="Crepeau M."/>
            <person name="Gugger P.F."/>
            <person name="Sherman R."/>
            <person name="Stevens K."/>
            <person name="Langley C.H."/>
            <person name="Pellegrini M."/>
            <person name="Salzberg S.L."/>
        </authorList>
    </citation>
    <scope>NUCLEOTIDE SEQUENCE [LARGE SCALE GENOMIC DNA]</scope>
    <source>
        <strain evidence="1 2">cv. SW786</strain>
    </source>
</reference>
<dbReference type="PANTHER" id="PTHR47016:SF1">
    <property type="entry name" value="ATP-DEPENDENT CLP PROTEASE ATP-BINDING SUBUNIT CLPT1, CHLOROPLASTIC"/>
    <property type="match status" value="1"/>
</dbReference>
<protein>
    <submittedName>
        <fullName evidence="1">Uncharacterized protein</fullName>
    </submittedName>
</protein>
<dbReference type="EnsemblPlants" id="QL11p028279:mrna">
    <property type="protein sequence ID" value="QL11p028279:mrna"/>
    <property type="gene ID" value="QL11p028279"/>
</dbReference>
<reference evidence="1" key="2">
    <citation type="submission" date="2021-01" db="UniProtKB">
        <authorList>
            <consortium name="EnsemblPlants"/>
        </authorList>
    </citation>
    <scope>IDENTIFICATION</scope>
</reference>
<evidence type="ECO:0000313" key="1">
    <source>
        <dbReference type="EnsemblPlants" id="QL11p028279:mrna"/>
    </source>
</evidence>
<sequence>MSPTKHYASKISSKYPRMDSDNFKSIEVDMAYNDCYKRATIIMERVVRMETLEDTCIPDVFKERTWTKLLNLSGNVYSEIIKEFFSNAVDGDHINCWGNVNRWLARALKSFGMVELEARKLKYPNTGTESLLMGILVEARVRKEIHDETDRVTGKSKQISPVPIHLSIFSPNGSGI</sequence>
<dbReference type="PANTHER" id="PTHR47016">
    <property type="entry name" value="ATP-DEPENDENT CLP PROTEASE ATP-BINDING SUBUNIT CLPT1, CHLOROPLASTIC"/>
    <property type="match status" value="1"/>
</dbReference>
<dbReference type="EMBL" id="LRBV02000011">
    <property type="status" value="NOT_ANNOTATED_CDS"/>
    <property type="molecule type" value="Genomic_DNA"/>
</dbReference>
<dbReference type="Gene3D" id="3.40.50.300">
    <property type="entry name" value="P-loop containing nucleotide triphosphate hydrolases"/>
    <property type="match status" value="1"/>
</dbReference>
<dbReference type="AlphaFoldDB" id="A0A7N2MZU5"/>
<name>A0A7N2MZU5_QUELO</name>
<accession>A0A7N2MZU5</accession>
<organism evidence="1 2">
    <name type="scientific">Quercus lobata</name>
    <name type="common">Valley oak</name>
    <dbReference type="NCBI Taxonomy" id="97700"/>
    <lineage>
        <taxon>Eukaryota</taxon>
        <taxon>Viridiplantae</taxon>
        <taxon>Streptophyta</taxon>
        <taxon>Embryophyta</taxon>
        <taxon>Tracheophyta</taxon>
        <taxon>Spermatophyta</taxon>
        <taxon>Magnoliopsida</taxon>
        <taxon>eudicotyledons</taxon>
        <taxon>Gunneridae</taxon>
        <taxon>Pentapetalae</taxon>
        <taxon>rosids</taxon>
        <taxon>fabids</taxon>
        <taxon>Fagales</taxon>
        <taxon>Fagaceae</taxon>
        <taxon>Quercus</taxon>
    </lineage>
</organism>